<dbReference type="Pfam" id="PF13810">
    <property type="entry name" value="DUF4185"/>
    <property type="match status" value="1"/>
</dbReference>
<dbReference type="AlphaFoldDB" id="A0AAD4L8G6"/>
<comment type="caution">
    <text evidence="3">The sequence shown here is derived from an EMBL/GenBank/DDBJ whole genome shotgun (WGS) entry which is preliminary data.</text>
</comment>
<evidence type="ECO:0000259" key="2">
    <source>
        <dbReference type="Pfam" id="PF13810"/>
    </source>
</evidence>
<keyword evidence="4" id="KW-1185">Reference proteome</keyword>
<evidence type="ECO:0000313" key="3">
    <source>
        <dbReference type="EMBL" id="KAH8705829.1"/>
    </source>
</evidence>
<accession>A0AAD4L8G6</accession>
<evidence type="ECO:0000256" key="1">
    <source>
        <dbReference type="SAM" id="MobiDB-lite"/>
    </source>
</evidence>
<evidence type="ECO:0000313" key="4">
    <source>
        <dbReference type="Proteomes" id="UP001201262"/>
    </source>
</evidence>
<proteinExistence type="predicted"/>
<reference evidence="3" key="1">
    <citation type="submission" date="2021-12" db="EMBL/GenBank/DDBJ databases">
        <title>Convergent genome expansion in fungi linked to evolution of root-endophyte symbiosis.</title>
        <authorList>
            <consortium name="DOE Joint Genome Institute"/>
            <person name="Ke Y.-H."/>
            <person name="Bonito G."/>
            <person name="Liao H.-L."/>
            <person name="Looney B."/>
            <person name="Rojas-Flechas A."/>
            <person name="Nash J."/>
            <person name="Hameed K."/>
            <person name="Schadt C."/>
            <person name="Martin F."/>
            <person name="Crous P.W."/>
            <person name="Miettinen O."/>
            <person name="Magnuson J.K."/>
            <person name="Labbe J."/>
            <person name="Jacobson D."/>
            <person name="Doktycz M.J."/>
            <person name="Veneault-Fourrey C."/>
            <person name="Kuo A."/>
            <person name="Mondo S."/>
            <person name="Calhoun S."/>
            <person name="Riley R."/>
            <person name="Ohm R."/>
            <person name="LaButti K."/>
            <person name="Andreopoulos B."/>
            <person name="Pangilinan J."/>
            <person name="Nolan M."/>
            <person name="Tritt A."/>
            <person name="Clum A."/>
            <person name="Lipzen A."/>
            <person name="Daum C."/>
            <person name="Barry K."/>
            <person name="Grigoriev I.V."/>
            <person name="Vilgalys R."/>
        </authorList>
    </citation>
    <scope>NUCLEOTIDE SEQUENCE</scope>
    <source>
        <strain evidence="3">PMI_201</strain>
    </source>
</reference>
<dbReference type="InterPro" id="IPR025442">
    <property type="entry name" value="DUF4185"/>
</dbReference>
<dbReference type="Proteomes" id="UP001201262">
    <property type="component" value="Unassembled WGS sequence"/>
</dbReference>
<gene>
    <name evidence="3" type="ORF">BGW36DRAFT_422367</name>
</gene>
<dbReference type="RefSeq" id="XP_046078450.1">
    <property type="nucleotide sequence ID" value="XM_046219688.1"/>
</dbReference>
<protein>
    <recommendedName>
        <fullName evidence="2">DUF4185 domain-containing protein</fullName>
    </recommendedName>
</protein>
<name>A0AAD4L8G6_9EURO</name>
<feature type="region of interest" description="Disordered" evidence="1">
    <location>
        <begin position="1"/>
        <end position="20"/>
    </location>
</feature>
<sequence>MISTSANEDDIPDNTQPQGFNPVKIAQVDYLGEQHTNSCTHRDLGFVGQVAGRWFAIYGDTLWCKPGVTDSSQDPEGFHGMVRDSIAECTDNALRVNFTQLNEDTPVAHPKQFVPYNEAWGESITTGFGGTSLCPVDEENSLLFFLVNQNSEGLVGAGVAQVQLRDGIPTVVKRYGDNGWWWNANSEARYGDVAAYRDENSEFIYGWGGAPTNIKDFVPGQYVYQVRVMASAAWDKSQYEYWWGRSAGWKNAPLTTFNKETAVMWGVGQGSTYYSPYYKCYFYVHFNNADISIRTAPTPEGPWAADVKVYTPTPIQGGFTYSPGIHPYLDPTGRSLTINYTNNNHIQVIKATFE</sequence>
<dbReference type="EMBL" id="JAJTJA010000001">
    <property type="protein sequence ID" value="KAH8705829.1"/>
    <property type="molecule type" value="Genomic_DNA"/>
</dbReference>
<organism evidence="3 4">
    <name type="scientific">Talaromyces proteolyticus</name>
    <dbReference type="NCBI Taxonomy" id="1131652"/>
    <lineage>
        <taxon>Eukaryota</taxon>
        <taxon>Fungi</taxon>
        <taxon>Dikarya</taxon>
        <taxon>Ascomycota</taxon>
        <taxon>Pezizomycotina</taxon>
        <taxon>Eurotiomycetes</taxon>
        <taxon>Eurotiomycetidae</taxon>
        <taxon>Eurotiales</taxon>
        <taxon>Trichocomaceae</taxon>
        <taxon>Talaromyces</taxon>
        <taxon>Talaromyces sect. Bacilispori</taxon>
    </lineage>
</organism>
<feature type="domain" description="DUF4185" evidence="2">
    <location>
        <begin position="43"/>
        <end position="347"/>
    </location>
</feature>
<dbReference type="GeneID" id="70249975"/>